<dbReference type="AlphaFoldDB" id="A0A0F9TA35"/>
<sequence length="91" mass="10432">MVTQNNFFDLWDIFVNELIGDVWLTIFIGLIVIFVLAIKFKMSFELTSSFGLLWIMVAFASTFMEILWVLAILASSAFFFYNATKALNEAT</sequence>
<feature type="transmembrane region" description="Helical" evidence="1">
    <location>
        <begin position="52"/>
        <end position="81"/>
    </location>
</feature>
<evidence type="ECO:0000313" key="2">
    <source>
        <dbReference type="EMBL" id="KKN76069.1"/>
    </source>
</evidence>
<keyword evidence="1" id="KW-0472">Membrane</keyword>
<comment type="caution">
    <text evidence="2">The sequence shown here is derived from an EMBL/GenBank/DDBJ whole genome shotgun (WGS) entry which is preliminary data.</text>
</comment>
<proteinExistence type="predicted"/>
<accession>A0A0F9TA35</accession>
<keyword evidence="1" id="KW-0812">Transmembrane</keyword>
<gene>
    <name evidence="2" type="ORF">LCGC14_0374590</name>
</gene>
<feature type="transmembrane region" description="Helical" evidence="1">
    <location>
        <begin position="22"/>
        <end position="40"/>
    </location>
</feature>
<keyword evidence="1" id="KW-1133">Transmembrane helix</keyword>
<evidence type="ECO:0000256" key="1">
    <source>
        <dbReference type="SAM" id="Phobius"/>
    </source>
</evidence>
<dbReference type="EMBL" id="LAZR01000300">
    <property type="protein sequence ID" value="KKN76069.1"/>
    <property type="molecule type" value="Genomic_DNA"/>
</dbReference>
<name>A0A0F9TA35_9ZZZZ</name>
<organism evidence="2">
    <name type="scientific">marine sediment metagenome</name>
    <dbReference type="NCBI Taxonomy" id="412755"/>
    <lineage>
        <taxon>unclassified sequences</taxon>
        <taxon>metagenomes</taxon>
        <taxon>ecological metagenomes</taxon>
    </lineage>
</organism>
<protein>
    <submittedName>
        <fullName evidence="2">Uncharacterized protein</fullName>
    </submittedName>
</protein>
<reference evidence="2" key="1">
    <citation type="journal article" date="2015" name="Nature">
        <title>Complex archaea that bridge the gap between prokaryotes and eukaryotes.</title>
        <authorList>
            <person name="Spang A."/>
            <person name="Saw J.H."/>
            <person name="Jorgensen S.L."/>
            <person name="Zaremba-Niedzwiedzka K."/>
            <person name="Martijn J."/>
            <person name="Lind A.E."/>
            <person name="van Eijk R."/>
            <person name="Schleper C."/>
            <person name="Guy L."/>
            <person name="Ettema T.J."/>
        </authorList>
    </citation>
    <scope>NUCLEOTIDE SEQUENCE</scope>
</reference>